<evidence type="ECO:0000313" key="2">
    <source>
        <dbReference type="EMBL" id="KAL0490727.1"/>
    </source>
</evidence>
<dbReference type="Proteomes" id="UP001431209">
    <property type="component" value="Unassembled WGS sequence"/>
</dbReference>
<sequence>MSDKFHHEKVDEIICRSKPRLRLFQQEDFEKLKIESDNESEYESIYHEKDNVSERKLWIKKSGKGSAISGATNIRHKYCCKFPFSAKVFYDTMRDYARRHEWDNRDLGRSILQVYQVPGTVQNQVIENFVKAGTLMVANREFITLNAEQQLEGMIYMLGKSIDISETNVSDPSRFHPLNPVRSDIVYLGQAIIPISENVCQYWCITQVDPGGWIPSMLYNYATRYLPKEFQNTMSVGCRGRQERDNEYINFYN</sequence>
<dbReference type="AlphaFoldDB" id="A0AAW2ZLI1"/>
<gene>
    <name evidence="2" type="ORF">AKO1_002214</name>
</gene>
<dbReference type="Gene3D" id="3.30.530.20">
    <property type="match status" value="1"/>
</dbReference>
<evidence type="ECO:0000259" key="1">
    <source>
        <dbReference type="PROSITE" id="PS50848"/>
    </source>
</evidence>
<proteinExistence type="predicted"/>
<dbReference type="InterPro" id="IPR002913">
    <property type="entry name" value="START_lipid-bd_dom"/>
</dbReference>
<organism evidence="2 3">
    <name type="scientific">Acrasis kona</name>
    <dbReference type="NCBI Taxonomy" id="1008807"/>
    <lineage>
        <taxon>Eukaryota</taxon>
        <taxon>Discoba</taxon>
        <taxon>Heterolobosea</taxon>
        <taxon>Tetramitia</taxon>
        <taxon>Eutetramitia</taxon>
        <taxon>Acrasidae</taxon>
        <taxon>Acrasis</taxon>
    </lineage>
</organism>
<dbReference type="EMBL" id="JAOPGA020001711">
    <property type="protein sequence ID" value="KAL0490727.1"/>
    <property type="molecule type" value="Genomic_DNA"/>
</dbReference>
<dbReference type="Pfam" id="PF01852">
    <property type="entry name" value="START"/>
    <property type="match status" value="1"/>
</dbReference>
<keyword evidence="3" id="KW-1185">Reference proteome</keyword>
<dbReference type="PANTHER" id="PTHR19308">
    <property type="entry name" value="PHOSPHATIDYLCHOLINE TRANSFER PROTEIN"/>
    <property type="match status" value="1"/>
</dbReference>
<reference evidence="2 3" key="1">
    <citation type="submission" date="2024-03" db="EMBL/GenBank/DDBJ databases">
        <title>The Acrasis kona genome and developmental transcriptomes reveal deep origins of eukaryotic multicellular pathways.</title>
        <authorList>
            <person name="Sheikh S."/>
            <person name="Fu C.-J."/>
            <person name="Brown M.W."/>
            <person name="Baldauf S.L."/>
        </authorList>
    </citation>
    <scope>NUCLEOTIDE SEQUENCE [LARGE SCALE GENOMIC DNA]</scope>
    <source>
        <strain evidence="2 3">ATCC MYA-3509</strain>
    </source>
</reference>
<dbReference type="GO" id="GO:0008289">
    <property type="term" value="F:lipid binding"/>
    <property type="evidence" value="ECO:0007669"/>
    <property type="project" value="InterPro"/>
</dbReference>
<dbReference type="InterPro" id="IPR051213">
    <property type="entry name" value="START_lipid_transfer"/>
</dbReference>
<dbReference type="SUPFAM" id="SSF55961">
    <property type="entry name" value="Bet v1-like"/>
    <property type="match status" value="1"/>
</dbReference>
<evidence type="ECO:0000313" key="3">
    <source>
        <dbReference type="Proteomes" id="UP001431209"/>
    </source>
</evidence>
<feature type="domain" description="START" evidence="1">
    <location>
        <begin position="53"/>
        <end position="243"/>
    </location>
</feature>
<dbReference type="InterPro" id="IPR023393">
    <property type="entry name" value="START-like_dom_sf"/>
</dbReference>
<accession>A0AAW2ZLI1</accession>
<comment type="caution">
    <text evidence="2">The sequence shown here is derived from an EMBL/GenBank/DDBJ whole genome shotgun (WGS) entry which is preliminary data.</text>
</comment>
<dbReference type="PROSITE" id="PS50848">
    <property type="entry name" value="START"/>
    <property type="match status" value="1"/>
</dbReference>
<feature type="non-terminal residue" evidence="2">
    <location>
        <position position="253"/>
    </location>
</feature>
<name>A0AAW2ZLI1_9EUKA</name>
<dbReference type="GO" id="GO:0005737">
    <property type="term" value="C:cytoplasm"/>
    <property type="evidence" value="ECO:0007669"/>
    <property type="project" value="UniProtKB-ARBA"/>
</dbReference>
<protein>
    <recommendedName>
        <fullName evidence="1">START domain-containing protein</fullName>
    </recommendedName>
</protein>
<dbReference type="PANTHER" id="PTHR19308:SF14">
    <property type="entry name" value="START DOMAIN-CONTAINING PROTEIN"/>
    <property type="match status" value="1"/>
</dbReference>